<evidence type="ECO:0000313" key="2">
    <source>
        <dbReference type="EMBL" id="TDE94852.1"/>
    </source>
</evidence>
<dbReference type="EMBL" id="SMNA01000004">
    <property type="protein sequence ID" value="TDE94852.1"/>
    <property type="molecule type" value="Genomic_DNA"/>
</dbReference>
<evidence type="ECO:0000313" key="3">
    <source>
        <dbReference type="Proteomes" id="UP000504882"/>
    </source>
</evidence>
<gene>
    <name evidence="2" type="ORF">EXU48_08650</name>
</gene>
<sequence>MKAAVGDRVVVASSHTDVAAREGEVIEVAASDGSPPWRVRWTDDGHESLFCPGPDVYVERQVERFEVLLGE</sequence>
<proteinExistence type="predicted"/>
<dbReference type="RefSeq" id="WP_133107262.1">
    <property type="nucleotide sequence ID" value="NZ_SMNA01000004.1"/>
</dbReference>
<dbReference type="Gene3D" id="2.30.30.440">
    <property type="entry name" value="Domain of unknown function DUF1918"/>
    <property type="match status" value="1"/>
</dbReference>
<dbReference type="InterPro" id="IPR015035">
    <property type="entry name" value="DUF1918"/>
</dbReference>
<dbReference type="Proteomes" id="UP000504882">
    <property type="component" value="Unassembled WGS sequence"/>
</dbReference>
<comment type="caution">
    <text evidence="2">The sequence shown here is derived from an EMBL/GenBank/DDBJ whole genome shotgun (WGS) entry which is preliminary data.</text>
</comment>
<protein>
    <submittedName>
        <fullName evidence="2">DUF1918 domain-containing protein</fullName>
    </submittedName>
</protein>
<organism evidence="2 3">
    <name type="scientific">Occultella glacieicola</name>
    <dbReference type="NCBI Taxonomy" id="2518684"/>
    <lineage>
        <taxon>Bacteria</taxon>
        <taxon>Bacillati</taxon>
        <taxon>Actinomycetota</taxon>
        <taxon>Actinomycetes</taxon>
        <taxon>Micrococcales</taxon>
        <taxon>Ruaniaceae</taxon>
        <taxon>Occultella</taxon>
    </lineage>
</organism>
<reference evidence="2 3" key="1">
    <citation type="submission" date="2019-03" db="EMBL/GenBank/DDBJ databases">
        <title>Genomic features of bacteria from cold environments.</title>
        <authorList>
            <person name="Shen L."/>
        </authorList>
    </citation>
    <scope>NUCLEOTIDE SEQUENCE [LARGE SCALE GENOMIC DNA]</scope>
    <source>
        <strain evidence="3">T3246-1</strain>
    </source>
</reference>
<name>A0ABY2E981_9MICO</name>
<dbReference type="SUPFAM" id="SSF50118">
    <property type="entry name" value="Cell growth inhibitor/plasmid maintenance toxic component"/>
    <property type="match status" value="1"/>
</dbReference>
<feature type="domain" description="DUF1918" evidence="1">
    <location>
        <begin position="1"/>
        <end position="58"/>
    </location>
</feature>
<keyword evidence="3" id="KW-1185">Reference proteome</keyword>
<evidence type="ECO:0000259" key="1">
    <source>
        <dbReference type="Pfam" id="PF08940"/>
    </source>
</evidence>
<accession>A0ABY2E981</accession>
<dbReference type="Pfam" id="PF08940">
    <property type="entry name" value="DUF1918"/>
    <property type="match status" value="1"/>
</dbReference>